<feature type="transmembrane region" description="Helical" evidence="8">
    <location>
        <begin position="372"/>
        <end position="394"/>
    </location>
</feature>
<feature type="transmembrane region" description="Helical" evidence="8">
    <location>
        <begin position="342"/>
        <end position="360"/>
    </location>
</feature>
<comment type="similarity">
    <text evidence="2">Belongs to the nucleobase:cation symporter-2 (NCS2) (TC 2.A.40) family.</text>
</comment>
<dbReference type="GO" id="GO:0005886">
    <property type="term" value="C:plasma membrane"/>
    <property type="evidence" value="ECO:0007669"/>
    <property type="project" value="UniProtKB-SubCell"/>
</dbReference>
<dbReference type="AlphaFoldDB" id="A0A0R1GSD4"/>
<feature type="transmembrane region" description="Helical" evidence="8">
    <location>
        <begin position="188"/>
        <end position="213"/>
    </location>
</feature>
<name>A0A0R1GSD4_9LACO</name>
<keyword evidence="4" id="KW-1003">Cell membrane</keyword>
<comment type="caution">
    <text evidence="9">The sequence shown here is derived from an EMBL/GenBank/DDBJ whole genome shotgun (WGS) entry which is preliminary data.</text>
</comment>
<dbReference type="InterPro" id="IPR006043">
    <property type="entry name" value="NCS2"/>
</dbReference>
<dbReference type="RefSeq" id="WP_056946875.1">
    <property type="nucleotide sequence ID" value="NZ_AZCV01000009.1"/>
</dbReference>
<dbReference type="NCBIfam" id="NF037981">
    <property type="entry name" value="NCS2_1"/>
    <property type="match status" value="1"/>
</dbReference>
<dbReference type="PANTHER" id="PTHR42810">
    <property type="entry name" value="PURINE PERMEASE C1399.01C-RELATED"/>
    <property type="match status" value="1"/>
</dbReference>
<dbReference type="PROSITE" id="PS01116">
    <property type="entry name" value="XANTH_URACIL_PERMASE"/>
    <property type="match status" value="1"/>
</dbReference>
<proteinExistence type="inferred from homology"/>
<feature type="transmembrane region" description="Helical" evidence="8">
    <location>
        <begin position="233"/>
        <end position="257"/>
    </location>
</feature>
<evidence type="ECO:0000256" key="8">
    <source>
        <dbReference type="SAM" id="Phobius"/>
    </source>
</evidence>
<feature type="transmembrane region" description="Helical" evidence="8">
    <location>
        <begin position="12"/>
        <end position="37"/>
    </location>
</feature>
<evidence type="ECO:0000313" key="9">
    <source>
        <dbReference type="EMBL" id="KRK36918.1"/>
    </source>
</evidence>
<dbReference type="GO" id="GO:0042907">
    <property type="term" value="F:xanthine transmembrane transporter activity"/>
    <property type="evidence" value="ECO:0007669"/>
    <property type="project" value="TreeGrafter"/>
</dbReference>
<keyword evidence="5 8" id="KW-0812">Transmembrane</keyword>
<organism evidence="9 10">
    <name type="scientific">Amylolactobacillus amylotrophicus DSM 20534</name>
    <dbReference type="NCBI Taxonomy" id="1423722"/>
    <lineage>
        <taxon>Bacteria</taxon>
        <taxon>Bacillati</taxon>
        <taxon>Bacillota</taxon>
        <taxon>Bacilli</taxon>
        <taxon>Lactobacillales</taxon>
        <taxon>Lactobacillaceae</taxon>
        <taxon>Amylolactobacillus</taxon>
    </lineage>
</organism>
<protein>
    <submittedName>
        <fullName evidence="9">Xanthine uracil permease</fullName>
    </submittedName>
</protein>
<gene>
    <name evidence="9" type="ORF">FC62_GL001578</name>
</gene>
<feature type="transmembrane region" description="Helical" evidence="8">
    <location>
        <begin position="400"/>
        <end position="420"/>
    </location>
</feature>
<dbReference type="NCBIfam" id="TIGR03173">
    <property type="entry name" value="pbuX"/>
    <property type="match status" value="1"/>
</dbReference>
<keyword evidence="10" id="KW-1185">Reference proteome</keyword>
<feature type="transmembrane region" description="Helical" evidence="8">
    <location>
        <begin position="96"/>
        <end position="117"/>
    </location>
</feature>
<dbReference type="EMBL" id="AZCV01000009">
    <property type="protein sequence ID" value="KRK36918.1"/>
    <property type="molecule type" value="Genomic_DNA"/>
</dbReference>
<comment type="subcellular location">
    <subcellularLocation>
        <location evidence="1">Cell membrane</location>
        <topology evidence="1">Multi-pass membrane protein</topology>
    </subcellularLocation>
</comment>
<evidence type="ECO:0000313" key="10">
    <source>
        <dbReference type="Proteomes" id="UP000050909"/>
    </source>
</evidence>
<keyword evidence="7 8" id="KW-0472">Membrane</keyword>
<evidence type="ECO:0000256" key="6">
    <source>
        <dbReference type="ARBA" id="ARBA00022989"/>
    </source>
</evidence>
<reference evidence="9 10" key="1">
    <citation type="journal article" date="2015" name="Genome Announc.">
        <title>Expanding the biotechnology potential of lactobacilli through comparative genomics of 213 strains and associated genera.</title>
        <authorList>
            <person name="Sun Z."/>
            <person name="Harris H.M."/>
            <person name="McCann A."/>
            <person name="Guo C."/>
            <person name="Argimon S."/>
            <person name="Zhang W."/>
            <person name="Yang X."/>
            <person name="Jeffery I.B."/>
            <person name="Cooney J.C."/>
            <person name="Kagawa T.F."/>
            <person name="Liu W."/>
            <person name="Song Y."/>
            <person name="Salvetti E."/>
            <person name="Wrobel A."/>
            <person name="Rasinkangas P."/>
            <person name="Parkhill J."/>
            <person name="Rea M.C."/>
            <person name="O'Sullivan O."/>
            <person name="Ritari J."/>
            <person name="Douillard F.P."/>
            <person name="Paul Ross R."/>
            <person name="Yang R."/>
            <person name="Briner A.E."/>
            <person name="Felis G.E."/>
            <person name="de Vos W.M."/>
            <person name="Barrangou R."/>
            <person name="Klaenhammer T.R."/>
            <person name="Caufield P.W."/>
            <person name="Cui Y."/>
            <person name="Zhang H."/>
            <person name="O'Toole P.W."/>
        </authorList>
    </citation>
    <scope>NUCLEOTIDE SEQUENCE [LARGE SCALE GENOMIC DNA]</scope>
    <source>
        <strain evidence="9 10">DSM 20534</strain>
    </source>
</reference>
<keyword evidence="3" id="KW-0813">Transport</keyword>
<evidence type="ECO:0000256" key="4">
    <source>
        <dbReference type="ARBA" id="ARBA00022475"/>
    </source>
</evidence>
<dbReference type="PANTHER" id="PTHR42810:SF4">
    <property type="entry name" value="URIC ACID TRANSPORTER UACT"/>
    <property type="match status" value="1"/>
</dbReference>
<evidence type="ECO:0000256" key="1">
    <source>
        <dbReference type="ARBA" id="ARBA00004651"/>
    </source>
</evidence>
<dbReference type="PATRIC" id="fig|1423722.3.peg.1611"/>
<dbReference type="Proteomes" id="UP000050909">
    <property type="component" value="Unassembled WGS sequence"/>
</dbReference>
<feature type="transmembrane region" description="Helical" evidence="8">
    <location>
        <begin position="313"/>
        <end position="336"/>
    </location>
</feature>
<dbReference type="InterPro" id="IPR017588">
    <property type="entry name" value="UacT-like"/>
</dbReference>
<dbReference type="NCBIfam" id="TIGR00801">
    <property type="entry name" value="ncs2"/>
    <property type="match status" value="1"/>
</dbReference>
<accession>A0A0R1GSD4</accession>
<evidence type="ECO:0000256" key="7">
    <source>
        <dbReference type="ARBA" id="ARBA00023136"/>
    </source>
</evidence>
<evidence type="ECO:0000256" key="2">
    <source>
        <dbReference type="ARBA" id="ARBA00008821"/>
    </source>
</evidence>
<feature type="transmembrane region" description="Helical" evidence="8">
    <location>
        <begin position="68"/>
        <end position="84"/>
    </location>
</feature>
<feature type="transmembrane region" description="Helical" evidence="8">
    <location>
        <begin position="164"/>
        <end position="181"/>
    </location>
</feature>
<evidence type="ECO:0000256" key="5">
    <source>
        <dbReference type="ARBA" id="ARBA00022692"/>
    </source>
</evidence>
<feature type="transmembrane region" description="Helical" evidence="8">
    <location>
        <begin position="43"/>
        <end position="61"/>
    </location>
</feature>
<evidence type="ECO:0000256" key="3">
    <source>
        <dbReference type="ARBA" id="ARBA00022448"/>
    </source>
</evidence>
<sequence length="444" mass="47099">MKLSEVSEPKAAILGLQHLLAMYSGAVLVPLLIGGALGFSATQMTYLVSIDIFMCGLATLIQLKTNRFIGVGLPVVLGCAIQAVEPLKMIGKEFGIQYMYGAIIAAGIVIVLISGLFAQLKRLFAPIVTGTLLMVIGLTLIPIAFQNIGGGDATAKGFASPENLLVGFGTVIIIILINVFAKGFLKAIAILVGLVAGTVAMAFMGQVSLQPVIDATWFHLPQIFYFGTPKFEVSSIVTMVLIMMTTLVESTGVYFALSDIVGRKLKKSDMRKGYMAEGIAVILGGVFNTFPYTSFSQNVGLIQLTGIKTKKPIYYAAGFLMLLGLLPKVGALATIIPAPVLGGAMLVMFGMVAMQGIKMLKAVDFNSDKNLLTVAISTGLGLGVTFYPNFFSIFPTTLRMLLSNGIVITIVAAIILNLVLNGKQGLAPDDEKLIAELEAKELNN</sequence>
<feature type="transmembrane region" description="Helical" evidence="8">
    <location>
        <begin position="124"/>
        <end position="144"/>
    </location>
</feature>
<keyword evidence="6 8" id="KW-1133">Transmembrane helix</keyword>
<dbReference type="InterPro" id="IPR006042">
    <property type="entry name" value="Xan_ur_permease"/>
</dbReference>
<dbReference type="Pfam" id="PF00860">
    <property type="entry name" value="Xan_ur_permease"/>
    <property type="match status" value="1"/>
</dbReference>